<keyword evidence="3" id="KW-1185">Reference proteome</keyword>
<reference evidence="2 3" key="1">
    <citation type="journal article" date="2019" name="Environ. Microbiol.">
        <title>Species interactions and distinct microbial communities in high Arctic permafrost affected cryosols are associated with the CH4 and CO2 gas fluxes.</title>
        <authorList>
            <person name="Altshuler I."/>
            <person name="Hamel J."/>
            <person name="Turney S."/>
            <person name="Magnuson E."/>
            <person name="Levesque R."/>
            <person name="Greer C."/>
            <person name="Whyte L.G."/>
        </authorList>
    </citation>
    <scope>NUCLEOTIDE SEQUENCE [LARGE SCALE GENOMIC DNA]</scope>
    <source>
        <strain evidence="2 3">S9.3B</strain>
    </source>
</reference>
<evidence type="ECO:0000313" key="2">
    <source>
        <dbReference type="EMBL" id="TPG57190.1"/>
    </source>
</evidence>
<comment type="caution">
    <text evidence="2">The sequence shown here is derived from an EMBL/GenBank/DDBJ whole genome shotgun (WGS) entry which is preliminary data.</text>
</comment>
<dbReference type="EMBL" id="RCZP01000009">
    <property type="protein sequence ID" value="TPG57190.1"/>
    <property type="molecule type" value="Genomic_DNA"/>
</dbReference>
<feature type="region of interest" description="Disordered" evidence="1">
    <location>
        <begin position="1"/>
        <end position="66"/>
    </location>
</feature>
<protein>
    <submittedName>
        <fullName evidence="2">Uncharacterized protein</fullName>
    </submittedName>
</protein>
<dbReference type="Proteomes" id="UP000317078">
    <property type="component" value="Unassembled WGS sequence"/>
</dbReference>
<accession>A0A502G719</accession>
<feature type="compositionally biased region" description="Basic and acidic residues" evidence="1">
    <location>
        <begin position="27"/>
        <end position="42"/>
    </location>
</feature>
<dbReference type="RefSeq" id="WP_140883303.1">
    <property type="nucleotide sequence ID" value="NZ_RCZP01000009.1"/>
</dbReference>
<evidence type="ECO:0000313" key="3">
    <source>
        <dbReference type="Proteomes" id="UP000317078"/>
    </source>
</evidence>
<dbReference type="AlphaFoldDB" id="A0A502G719"/>
<organism evidence="2 3">
    <name type="scientific">Muricoccus nepalensis</name>
    <dbReference type="NCBI Taxonomy" id="1854500"/>
    <lineage>
        <taxon>Bacteria</taxon>
        <taxon>Pseudomonadati</taxon>
        <taxon>Pseudomonadota</taxon>
        <taxon>Alphaproteobacteria</taxon>
        <taxon>Acetobacterales</taxon>
        <taxon>Roseomonadaceae</taxon>
        <taxon>Muricoccus</taxon>
    </lineage>
</organism>
<proteinExistence type="predicted"/>
<dbReference type="OrthoDB" id="7190664at2"/>
<feature type="compositionally biased region" description="Polar residues" evidence="1">
    <location>
        <begin position="46"/>
        <end position="66"/>
    </location>
</feature>
<evidence type="ECO:0000256" key="1">
    <source>
        <dbReference type="SAM" id="MobiDB-lite"/>
    </source>
</evidence>
<sequence>MSKAHLPPVPPANQAPHGGNTPGEGEVNPKDARNTADNRGKFDPGQQGQQGSTGINTHHQGYQQDR</sequence>
<name>A0A502G719_9PROT</name>
<gene>
    <name evidence="2" type="ORF">EAH89_12105</name>
</gene>